<evidence type="ECO:0000256" key="1">
    <source>
        <dbReference type="SAM" id="MobiDB-lite"/>
    </source>
</evidence>
<protein>
    <recommendedName>
        <fullName evidence="2">F-box domain-containing protein</fullName>
    </recommendedName>
</protein>
<feature type="region of interest" description="Disordered" evidence="1">
    <location>
        <begin position="1"/>
        <end position="20"/>
    </location>
</feature>
<dbReference type="PROSITE" id="PS50181">
    <property type="entry name" value="FBOX"/>
    <property type="match status" value="1"/>
</dbReference>
<evidence type="ECO:0000313" key="3">
    <source>
        <dbReference type="EMBL" id="KAJ2928858.1"/>
    </source>
</evidence>
<dbReference type="OrthoDB" id="3029571at2759"/>
<dbReference type="InterPro" id="IPR032675">
    <property type="entry name" value="LRR_dom_sf"/>
</dbReference>
<gene>
    <name evidence="3" type="ORF">H1R20_g8165</name>
</gene>
<sequence>MYTRSRKPQPPKAGQNPSKGFPILRLPQSVILNILSLAKPRYYTKRGRGRQASICLTCRQFKDIVYQHPSFWTTLSFLFEDISKFSSCVPFVDSYFSRAGSLRLTLELEVDEPEEDDHDSVAAEAPGVKTQQSEQLYLPGYLIFPKYSGRWTRLHFKTVPAAWVNALDRYLREKGASDCFKAVSDYACQLSNLGPLRLQEVLLKDMPNVNKLDILVPVSWTDTIDFRLENAPIWPNLTELSIGLYAHLSTHLHILRECSSLQELIISKPPGDWHEANEVEVDDIWQDDPILLPNLTSFALLGLPSNRALVQSFTAPRLTKLFIQAEDPQDDSTKMEWRFHYDIMEFQTRSGFSLRDLEIHYLGITDEWMVNMLVSMPTLERLFYRNYKATTWFLFYADQMGGLPRLKTLEMVLHNYDANMSGVYEDFVNSPRRWWSDETEAKKKKAKNARQRKGKKPKAVTRITKLENAYLFIPLHFDDDMDSETDSQDLPSYPIANVPVFYRGFSGPEFTVEQEDEDLLNETDEEDENATGDGDESDVEVVDDDGNNEWESDEE</sequence>
<feature type="region of interest" description="Disordered" evidence="1">
    <location>
        <begin position="511"/>
        <end position="555"/>
    </location>
</feature>
<name>A0A9W8J9N4_9AGAR</name>
<reference evidence="3" key="1">
    <citation type="submission" date="2022-06" db="EMBL/GenBank/DDBJ databases">
        <title>Genome Sequence of Candolleomyces eurysporus.</title>
        <authorList>
            <person name="Buettner E."/>
        </authorList>
    </citation>
    <scope>NUCLEOTIDE SEQUENCE</scope>
    <source>
        <strain evidence="3">VTCC 930004</strain>
    </source>
</reference>
<keyword evidence="4" id="KW-1185">Reference proteome</keyword>
<feature type="compositionally biased region" description="Acidic residues" evidence="1">
    <location>
        <begin position="512"/>
        <end position="555"/>
    </location>
</feature>
<comment type="caution">
    <text evidence="3">The sequence shown here is derived from an EMBL/GenBank/DDBJ whole genome shotgun (WGS) entry which is preliminary data.</text>
</comment>
<organism evidence="3 4">
    <name type="scientific">Candolleomyces eurysporus</name>
    <dbReference type="NCBI Taxonomy" id="2828524"/>
    <lineage>
        <taxon>Eukaryota</taxon>
        <taxon>Fungi</taxon>
        <taxon>Dikarya</taxon>
        <taxon>Basidiomycota</taxon>
        <taxon>Agaricomycotina</taxon>
        <taxon>Agaricomycetes</taxon>
        <taxon>Agaricomycetidae</taxon>
        <taxon>Agaricales</taxon>
        <taxon>Agaricineae</taxon>
        <taxon>Psathyrellaceae</taxon>
        <taxon>Candolleomyces</taxon>
    </lineage>
</organism>
<feature type="domain" description="F-box" evidence="2">
    <location>
        <begin position="20"/>
        <end position="75"/>
    </location>
</feature>
<dbReference type="InterPro" id="IPR001810">
    <property type="entry name" value="F-box_dom"/>
</dbReference>
<proteinExistence type="predicted"/>
<dbReference type="EMBL" id="JANBPK010000919">
    <property type="protein sequence ID" value="KAJ2928858.1"/>
    <property type="molecule type" value="Genomic_DNA"/>
</dbReference>
<dbReference type="AlphaFoldDB" id="A0A9W8J9N4"/>
<evidence type="ECO:0000313" key="4">
    <source>
        <dbReference type="Proteomes" id="UP001140091"/>
    </source>
</evidence>
<evidence type="ECO:0000259" key="2">
    <source>
        <dbReference type="PROSITE" id="PS50181"/>
    </source>
</evidence>
<dbReference type="Proteomes" id="UP001140091">
    <property type="component" value="Unassembled WGS sequence"/>
</dbReference>
<accession>A0A9W8J9N4</accession>
<feature type="non-terminal residue" evidence="3">
    <location>
        <position position="555"/>
    </location>
</feature>
<dbReference type="SUPFAM" id="SSF52047">
    <property type="entry name" value="RNI-like"/>
    <property type="match status" value="1"/>
</dbReference>
<dbReference type="Gene3D" id="3.80.10.10">
    <property type="entry name" value="Ribonuclease Inhibitor"/>
    <property type="match status" value="1"/>
</dbReference>